<keyword evidence="6" id="KW-1185">Reference proteome</keyword>
<dbReference type="GO" id="GO:0005576">
    <property type="term" value="C:extracellular region"/>
    <property type="evidence" value="ECO:0007669"/>
    <property type="project" value="UniProtKB-SubCell"/>
</dbReference>
<keyword evidence="3" id="KW-0372">Hormone</keyword>
<proteinExistence type="predicted"/>
<dbReference type="InterPro" id="IPR018446">
    <property type="entry name" value="Corticotropin-releasing_fac_CS"/>
</dbReference>
<gene>
    <name evidence="5" type="ORF">EEDITHA_LOCUS14779</name>
</gene>
<dbReference type="Proteomes" id="UP001153954">
    <property type="component" value="Unassembled WGS sequence"/>
</dbReference>
<evidence type="ECO:0000256" key="3">
    <source>
        <dbReference type="ARBA" id="ARBA00022702"/>
    </source>
</evidence>
<reference evidence="5" key="1">
    <citation type="submission" date="2022-03" db="EMBL/GenBank/DDBJ databases">
        <authorList>
            <person name="Tunstrom K."/>
        </authorList>
    </citation>
    <scope>NUCLEOTIDE SEQUENCE</scope>
</reference>
<protein>
    <recommendedName>
        <fullName evidence="4">Corticotropin-releasing factor domain-containing protein</fullName>
    </recommendedName>
</protein>
<dbReference type="AlphaFoldDB" id="A0AAU9UL44"/>
<evidence type="ECO:0000313" key="6">
    <source>
        <dbReference type="Proteomes" id="UP001153954"/>
    </source>
</evidence>
<comment type="caution">
    <text evidence="5">The sequence shown here is derived from an EMBL/GenBank/DDBJ whole genome shotgun (WGS) entry which is preliminary data.</text>
</comment>
<dbReference type="SMART" id="SM00039">
    <property type="entry name" value="CRF"/>
    <property type="match status" value="1"/>
</dbReference>
<evidence type="ECO:0000313" key="5">
    <source>
        <dbReference type="EMBL" id="CAH2099853.1"/>
    </source>
</evidence>
<name>A0AAU9UL44_EUPED</name>
<organism evidence="5 6">
    <name type="scientific">Euphydryas editha</name>
    <name type="common">Edith's checkerspot</name>
    <dbReference type="NCBI Taxonomy" id="104508"/>
    <lineage>
        <taxon>Eukaryota</taxon>
        <taxon>Metazoa</taxon>
        <taxon>Ecdysozoa</taxon>
        <taxon>Arthropoda</taxon>
        <taxon>Hexapoda</taxon>
        <taxon>Insecta</taxon>
        <taxon>Pterygota</taxon>
        <taxon>Neoptera</taxon>
        <taxon>Endopterygota</taxon>
        <taxon>Lepidoptera</taxon>
        <taxon>Glossata</taxon>
        <taxon>Ditrysia</taxon>
        <taxon>Papilionoidea</taxon>
        <taxon>Nymphalidae</taxon>
        <taxon>Nymphalinae</taxon>
        <taxon>Euphydryas</taxon>
    </lineage>
</organism>
<dbReference type="GO" id="GO:0005179">
    <property type="term" value="F:hormone activity"/>
    <property type="evidence" value="ECO:0007669"/>
    <property type="project" value="UniProtKB-KW"/>
</dbReference>
<dbReference type="Pfam" id="PF00473">
    <property type="entry name" value="CRF"/>
    <property type="match status" value="1"/>
</dbReference>
<accession>A0AAU9UL44</accession>
<feature type="domain" description="Corticotropin-releasing factor" evidence="4">
    <location>
        <begin position="22"/>
        <end position="62"/>
    </location>
</feature>
<evidence type="ECO:0000259" key="4">
    <source>
        <dbReference type="SMART" id="SM00039"/>
    </source>
</evidence>
<sequence length="78" mass="9176">MSYSILLYKAMIMKESERLKRRMPQLSIDLPMSVLRNKLNLDKERKVQALRAAINRNFLNDIGKRGYILSPSTETDKY</sequence>
<comment type="subcellular location">
    <subcellularLocation>
        <location evidence="1">Secreted</location>
    </subcellularLocation>
</comment>
<dbReference type="InterPro" id="IPR000187">
    <property type="entry name" value="CRF"/>
</dbReference>
<evidence type="ECO:0000256" key="2">
    <source>
        <dbReference type="ARBA" id="ARBA00022525"/>
    </source>
</evidence>
<dbReference type="PROSITE" id="PS00511">
    <property type="entry name" value="CRF"/>
    <property type="match status" value="1"/>
</dbReference>
<keyword evidence="2" id="KW-0964">Secreted</keyword>
<evidence type="ECO:0000256" key="1">
    <source>
        <dbReference type="ARBA" id="ARBA00004613"/>
    </source>
</evidence>
<dbReference type="EMBL" id="CAKOGL010000022">
    <property type="protein sequence ID" value="CAH2099853.1"/>
    <property type="molecule type" value="Genomic_DNA"/>
</dbReference>